<dbReference type="PANTHER" id="PTHR46426:SF1">
    <property type="entry name" value="PROTEIN DISULFIDE-ISOMERASE TMX3"/>
    <property type="match status" value="1"/>
</dbReference>
<evidence type="ECO:0000256" key="5">
    <source>
        <dbReference type="SAM" id="MobiDB-lite"/>
    </source>
</evidence>
<evidence type="ECO:0000259" key="7">
    <source>
        <dbReference type="PROSITE" id="PS51352"/>
    </source>
</evidence>
<keyword evidence="4 6" id="KW-0472">Membrane</keyword>
<dbReference type="InterPro" id="IPR013766">
    <property type="entry name" value="Thioredoxin_domain"/>
</dbReference>
<feature type="region of interest" description="Disordered" evidence="5">
    <location>
        <begin position="390"/>
        <end position="414"/>
    </location>
</feature>
<dbReference type="InterPro" id="IPR036249">
    <property type="entry name" value="Thioredoxin-like_sf"/>
</dbReference>
<dbReference type="GO" id="GO:0005783">
    <property type="term" value="C:endoplasmic reticulum"/>
    <property type="evidence" value="ECO:0007669"/>
    <property type="project" value="TreeGrafter"/>
</dbReference>
<dbReference type="AlphaFoldDB" id="A0A9Q0RNG5"/>
<feature type="transmembrane region" description="Helical" evidence="6">
    <location>
        <begin position="359"/>
        <end position="378"/>
    </location>
</feature>
<dbReference type="Proteomes" id="UP001142055">
    <property type="component" value="Chromosome 2"/>
</dbReference>
<dbReference type="PANTHER" id="PTHR46426">
    <property type="entry name" value="PROTEIN DISULFIDE-ISOMERASE TMX3"/>
    <property type="match status" value="1"/>
</dbReference>
<gene>
    <name evidence="8" type="ORF">RDWZM_006498</name>
</gene>
<dbReference type="SUPFAM" id="SSF52833">
    <property type="entry name" value="Thioredoxin-like"/>
    <property type="match status" value="1"/>
</dbReference>
<feature type="domain" description="Thioredoxin" evidence="7">
    <location>
        <begin position="1"/>
        <end position="103"/>
    </location>
</feature>
<dbReference type="OMA" id="GIEMRNM"/>
<name>A0A9Q0RNG5_BLOTA</name>
<feature type="compositionally biased region" description="Acidic residues" evidence="5">
    <location>
        <begin position="390"/>
        <end position="406"/>
    </location>
</feature>
<evidence type="ECO:0000256" key="3">
    <source>
        <dbReference type="ARBA" id="ARBA00022989"/>
    </source>
</evidence>
<dbReference type="GO" id="GO:0016020">
    <property type="term" value="C:membrane"/>
    <property type="evidence" value="ECO:0007669"/>
    <property type="project" value="UniProtKB-SubCell"/>
</dbReference>
<evidence type="ECO:0000313" key="8">
    <source>
        <dbReference type="EMBL" id="KAJ6220686.1"/>
    </source>
</evidence>
<evidence type="ECO:0000256" key="6">
    <source>
        <dbReference type="SAM" id="Phobius"/>
    </source>
</evidence>
<evidence type="ECO:0000313" key="9">
    <source>
        <dbReference type="Proteomes" id="UP001142055"/>
    </source>
</evidence>
<keyword evidence="9" id="KW-1185">Reference proteome</keyword>
<dbReference type="InterPro" id="IPR052250">
    <property type="entry name" value="PDI_TMX3"/>
</dbReference>
<organism evidence="8 9">
    <name type="scientific">Blomia tropicalis</name>
    <name type="common">Mite</name>
    <dbReference type="NCBI Taxonomy" id="40697"/>
    <lineage>
        <taxon>Eukaryota</taxon>
        <taxon>Metazoa</taxon>
        <taxon>Ecdysozoa</taxon>
        <taxon>Arthropoda</taxon>
        <taxon>Chelicerata</taxon>
        <taxon>Arachnida</taxon>
        <taxon>Acari</taxon>
        <taxon>Acariformes</taxon>
        <taxon>Sarcoptiformes</taxon>
        <taxon>Astigmata</taxon>
        <taxon>Glycyphagoidea</taxon>
        <taxon>Echimyopodidae</taxon>
        <taxon>Blomia</taxon>
    </lineage>
</organism>
<dbReference type="EMBL" id="JAPWDV010000002">
    <property type="protein sequence ID" value="KAJ6220686.1"/>
    <property type="molecule type" value="Genomic_DNA"/>
</dbReference>
<dbReference type="Gene3D" id="3.40.30.10">
    <property type="entry name" value="Glutaredoxin"/>
    <property type="match status" value="1"/>
</dbReference>
<evidence type="ECO:0000256" key="1">
    <source>
        <dbReference type="ARBA" id="ARBA00004167"/>
    </source>
</evidence>
<dbReference type="PROSITE" id="PS51352">
    <property type="entry name" value="THIOREDOXIN_2"/>
    <property type="match status" value="1"/>
</dbReference>
<keyword evidence="3 6" id="KW-1133">Transmembrane helix</keyword>
<proteinExistence type="predicted"/>
<dbReference type="Pfam" id="PF00085">
    <property type="entry name" value="Thioredoxin"/>
    <property type="match status" value="1"/>
</dbReference>
<evidence type="ECO:0000256" key="2">
    <source>
        <dbReference type="ARBA" id="ARBA00022692"/>
    </source>
</evidence>
<sequence length="414" mass="48278">MNDKIVDIYQTDHRAFLIKFYAPWCHHCQELEPAWTQVAQQLSTIDPNIIVGRIDCTRYSSATSHFQIKGFPTIIYINRDKKVEYRGDRSVSEIVDFALRITGPPLRYLSNCDRLQEFTGNGHRPVFINFGPTGDGNFTKLSQTRQAYDWFYRSMLICDGFEAGIYVLKGDNIIKRFDPTIEPLENWVLQERFSQFNKFTPNVLSMAIQLKKLLVIAIVNEYRQTNRIIDDDNLAFQRLMETIANTYPNQHRKYLFGWSSDHLTMNSIVMHTIQPVPNLIVLNSTTIQYYLFEDGTKTKDGKSFRPSQSSIVQWLDDIIYRPNTVKALGGDGYHHRFYRAIYDLISFFINLWLGNPTLTLFVICVPSAFLSVLIYLMCCSEWLGVENEEDEFEDEVNEDEEVENEDDNNHEKIE</sequence>
<reference evidence="8" key="1">
    <citation type="submission" date="2022-12" db="EMBL/GenBank/DDBJ databases">
        <title>Genome assemblies of Blomia tropicalis.</title>
        <authorList>
            <person name="Cui Y."/>
        </authorList>
    </citation>
    <scope>NUCLEOTIDE SEQUENCE</scope>
    <source>
        <tissue evidence="8">Adult mites</tissue>
    </source>
</reference>
<accession>A0A9Q0RNG5</accession>
<comment type="subcellular location">
    <subcellularLocation>
        <location evidence="1">Membrane</location>
        <topology evidence="1">Single-pass membrane protein</topology>
    </subcellularLocation>
</comment>
<evidence type="ECO:0000256" key="4">
    <source>
        <dbReference type="ARBA" id="ARBA00023136"/>
    </source>
</evidence>
<keyword evidence="2 6" id="KW-0812">Transmembrane</keyword>
<protein>
    <recommendedName>
        <fullName evidence="7">Thioredoxin domain-containing protein</fullName>
    </recommendedName>
</protein>
<comment type="caution">
    <text evidence="8">The sequence shown here is derived from an EMBL/GenBank/DDBJ whole genome shotgun (WGS) entry which is preliminary data.</text>
</comment>